<dbReference type="GO" id="GO:0003863">
    <property type="term" value="F:branched-chain 2-oxo acid dehydrogenase activity"/>
    <property type="evidence" value="ECO:0007669"/>
    <property type="project" value="UniProtKB-EC"/>
</dbReference>
<dbReference type="AlphaFoldDB" id="A0A915BXL2"/>
<dbReference type="WBParaSite" id="PgR067_g021_t02">
    <property type="protein sequence ID" value="PgR067_g021_t02"/>
    <property type="gene ID" value="PgR067_g021"/>
</dbReference>
<sequence length="173" mass="19934">MRSVGMLSCLTRVCLPSCVAMAHTSLITATTFYTTVEADVFRLHQFTEKYLHQRKVEFTEKMNFVKPSNMPAMPIYRVTDSNGKFIDPIQDPNLDKDFALKVYHKMLLVEEMDKVLFESQRQGRISFYLTNTGEEVNVFGHLYIYIGDQQVGIIAIFILADSYKHRPRSLALP</sequence>
<keyword evidence="2" id="KW-0732">Signal</keyword>
<comment type="catalytic activity">
    <reaction evidence="1">
        <text>N(6)-[(R)-lipoyl]-L-lysyl-[protein] + 3-methyl-2-oxobutanoate + H(+) = N(6)-[(R)-S(8)-2-methylpropanoyldihydrolipoyl]-L-lysyl-[protein] + CO2</text>
        <dbReference type="Rhea" id="RHEA:13457"/>
        <dbReference type="Rhea" id="RHEA-COMP:10474"/>
        <dbReference type="Rhea" id="RHEA-COMP:10497"/>
        <dbReference type="ChEBI" id="CHEBI:11851"/>
        <dbReference type="ChEBI" id="CHEBI:15378"/>
        <dbReference type="ChEBI" id="CHEBI:16526"/>
        <dbReference type="ChEBI" id="CHEBI:83099"/>
        <dbReference type="ChEBI" id="CHEBI:83142"/>
        <dbReference type="EC" id="1.2.4.4"/>
    </reaction>
</comment>
<evidence type="ECO:0000256" key="1">
    <source>
        <dbReference type="RuleBase" id="RU365014"/>
    </source>
</evidence>
<dbReference type="InterPro" id="IPR050771">
    <property type="entry name" value="Alpha-ketoacid_DH_E1_comp"/>
</dbReference>
<dbReference type="InterPro" id="IPR029061">
    <property type="entry name" value="THDP-binding"/>
</dbReference>
<dbReference type="SUPFAM" id="SSF52518">
    <property type="entry name" value="Thiamin diphosphate-binding fold (THDP-binding)"/>
    <property type="match status" value="1"/>
</dbReference>
<comment type="similarity">
    <text evidence="1">Belongs to the BCKDHA family.</text>
</comment>
<keyword evidence="1" id="KW-0560">Oxidoreductase</keyword>
<comment type="cofactor">
    <cofactor evidence="1">
        <name>thiamine diphosphate</name>
        <dbReference type="ChEBI" id="CHEBI:58937"/>
    </cofactor>
</comment>
<keyword evidence="3" id="KW-1185">Reference proteome</keyword>
<organism evidence="3 4">
    <name type="scientific">Parascaris univalens</name>
    <name type="common">Nematode worm</name>
    <dbReference type="NCBI Taxonomy" id="6257"/>
    <lineage>
        <taxon>Eukaryota</taxon>
        <taxon>Metazoa</taxon>
        <taxon>Ecdysozoa</taxon>
        <taxon>Nematoda</taxon>
        <taxon>Chromadorea</taxon>
        <taxon>Rhabditida</taxon>
        <taxon>Spirurina</taxon>
        <taxon>Ascaridomorpha</taxon>
        <taxon>Ascaridoidea</taxon>
        <taxon>Ascarididae</taxon>
        <taxon>Parascaris</taxon>
    </lineage>
</organism>
<comment type="function">
    <text evidence="1">The branched-chain alpha-keto dehydrogenase complex catalyzes the overall conversion of alpha-keto acids to acyl-CoA and CO(2). It contains multiple copies of three enzymatic components: branched-chain alpha-keto acid decarboxylase (E1), lipoamide acyltransferase (E2) and lipoamide dehydrogenase (E3).</text>
</comment>
<keyword evidence="1" id="KW-0786">Thiamine pyrophosphate</keyword>
<dbReference type="GO" id="GO:0009083">
    <property type="term" value="P:branched-chain amino acid catabolic process"/>
    <property type="evidence" value="ECO:0007669"/>
    <property type="project" value="TreeGrafter"/>
</dbReference>
<feature type="chain" id="PRO_5037962484" description="2-oxoisovalerate dehydrogenase subunit alpha" evidence="2">
    <location>
        <begin position="30"/>
        <end position="173"/>
    </location>
</feature>
<name>A0A915BXL2_PARUN</name>
<dbReference type="Gene3D" id="3.40.50.970">
    <property type="match status" value="1"/>
</dbReference>
<evidence type="ECO:0000313" key="4">
    <source>
        <dbReference type="WBParaSite" id="PgR067_g021_t02"/>
    </source>
</evidence>
<dbReference type="PANTHER" id="PTHR43380">
    <property type="entry name" value="2-OXOISOVALERATE DEHYDROGENASE SUBUNIT ALPHA, MITOCHONDRIAL"/>
    <property type="match status" value="1"/>
</dbReference>
<dbReference type="PANTHER" id="PTHR43380:SF1">
    <property type="entry name" value="2-OXOISOVALERATE DEHYDROGENASE SUBUNIT ALPHA, MITOCHONDRIAL"/>
    <property type="match status" value="1"/>
</dbReference>
<accession>A0A915BXL2</accession>
<evidence type="ECO:0000256" key="2">
    <source>
        <dbReference type="SAM" id="SignalP"/>
    </source>
</evidence>
<proteinExistence type="inferred from homology"/>
<evidence type="ECO:0000313" key="3">
    <source>
        <dbReference type="Proteomes" id="UP000887569"/>
    </source>
</evidence>
<dbReference type="Proteomes" id="UP000887569">
    <property type="component" value="Unplaced"/>
</dbReference>
<feature type="signal peptide" evidence="2">
    <location>
        <begin position="1"/>
        <end position="29"/>
    </location>
</feature>
<protein>
    <recommendedName>
        <fullName evidence="1">2-oxoisovalerate dehydrogenase subunit alpha</fullName>
        <ecNumber evidence="1">1.2.4.4</ecNumber>
    </recommendedName>
    <alternativeName>
        <fullName evidence="1">Branched-chain alpha-keto acid dehydrogenase E1 component alpha chain</fullName>
    </alternativeName>
</protein>
<dbReference type="EC" id="1.2.4.4" evidence="1"/>
<reference evidence="4" key="1">
    <citation type="submission" date="2022-11" db="UniProtKB">
        <authorList>
            <consortium name="WormBaseParasite"/>
        </authorList>
    </citation>
    <scope>IDENTIFICATION</scope>
</reference>